<dbReference type="Proteomes" id="UP000282106">
    <property type="component" value="Unassembled WGS sequence"/>
</dbReference>
<comment type="caution">
    <text evidence="2">The sequence shown here is derived from an EMBL/GenBank/DDBJ whole genome shotgun (WGS) entry which is preliminary data.</text>
</comment>
<name>A0A3N0V0D4_9GAMM</name>
<proteinExistence type="predicted"/>
<accession>A0A3N0V0D4</accession>
<evidence type="ECO:0000256" key="1">
    <source>
        <dbReference type="SAM" id="SignalP"/>
    </source>
</evidence>
<reference evidence="2 3" key="1">
    <citation type="submission" date="2018-10" db="EMBL/GenBank/DDBJ databases">
        <authorList>
            <person name="Chen W.-M."/>
        </authorList>
    </citation>
    <scope>NUCLEOTIDE SEQUENCE [LARGE SCALE GENOMIC DNA]</scope>
    <source>
        <strain evidence="2 3">THS-13</strain>
    </source>
</reference>
<dbReference type="InParanoid" id="A0A3N0V0D4"/>
<keyword evidence="3" id="KW-1185">Reference proteome</keyword>
<gene>
    <name evidence="2" type="ORF">ED208_16460</name>
</gene>
<dbReference type="Gene3D" id="3.40.50.10610">
    <property type="entry name" value="ABC-type transport auxiliary lipoprotein component"/>
    <property type="match status" value="1"/>
</dbReference>
<sequence>MNKFLLLSSSALLLSACATDPNAATRVNNSAGRASVYEDVRSSSAIQGIGVESQDIVGIADKMVRDMLSNPILAGRATPPRVLIDSEYFKNMSSSRVDKDLIINKLRVQLSRAANGRMIFVGRQYAGVAEAEADLQHAGVVDGGTTGAPAPTLRVDYRLVGSMNSQDTVGSRSGETLRYQTFTFEMLDVRTLELVWSNEYEYKKSAQDDLIYR</sequence>
<dbReference type="EMBL" id="RJVO01000010">
    <property type="protein sequence ID" value="ROH86014.1"/>
    <property type="molecule type" value="Genomic_DNA"/>
</dbReference>
<feature type="chain" id="PRO_5018031118" evidence="1">
    <location>
        <begin position="24"/>
        <end position="213"/>
    </location>
</feature>
<keyword evidence="1" id="KW-0732">Signal</keyword>
<evidence type="ECO:0000313" key="2">
    <source>
        <dbReference type="EMBL" id="ROH86014.1"/>
    </source>
</evidence>
<dbReference type="AlphaFoldDB" id="A0A3N0V0D4"/>
<dbReference type="RefSeq" id="WP_123213023.1">
    <property type="nucleotide sequence ID" value="NZ_RJVO01000010.1"/>
</dbReference>
<dbReference type="PROSITE" id="PS51257">
    <property type="entry name" value="PROKAR_LIPOPROTEIN"/>
    <property type="match status" value="1"/>
</dbReference>
<protein>
    <submittedName>
        <fullName evidence="2">Penicillin-binding protein activator LpoB</fullName>
    </submittedName>
</protein>
<organism evidence="2 3">
    <name type="scientific">Stagnimonas aquatica</name>
    <dbReference type="NCBI Taxonomy" id="2689987"/>
    <lineage>
        <taxon>Bacteria</taxon>
        <taxon>Pseudomonadati</taxon>
        <taxon>Pseudomonadota</taxon>
        <taxon>Gammaproteobacteria</taxon>
        <taxon>Nevskiales</taxon>
        <taxon>Nevskiaceae</taxon>
        <taxon>Stagnimonas</taxon>
    </lineage>
</organism>
<evidence type="ECO:0000313" key="3">
    <source>
        <dbReference type="Proteomes" id="UP000282106"/>
    </source>
</evidence>
<dbReference type="Pfam" id="PF13036">
    <property type="entry name" value="LpoB"/>
    <property type="match status" value="1"/>
</dbReference>
<dbReference type="InterPro" id="IPR014094">
    <property type="entry name" value="LpoB"/>
</dbReference>
<feature type="signal peptide" evidence="1">
    <location>
        <begin position="1"/>
        <end position="23"/>
    </location>
</feature>